<name>A0A285UJ82_9BACL</name>
<proteinExistence type="predicted"/>
<dbReference type="Proteomes" id="UP000219252">
    <property type="component" value="Unassembled WGS sequence"/>
</dbReference>
<dbReference type="AlphaFoldDB" id="A0A285UJ82"/>
<protein>
    <submittedName>
        <fullName evidence="1">Uncharacterized protein</fullName>
    </submittedName>
</protein>
<evidence type="ECO:0000313" key="1">
    <source>
        <dbReference type="EMBL" id="SOC41823.1"/>
    </source>
</evidence>
<sequence length="75" mass="8650">MKEKDPKKQLEAVEANLKLNEEMNSVYELHTDEVNTTTEVNMKLDEEFAGTQDDTNFVPTFLYNNTPPIRITGEE</sequence>
<organism evidence="1 2">
    <name type="scientific">Ureibacillus acetophenoni</name>
    <dbReference type="NCBI Taxonomy" id="614649"/>
    <lineage>
        <taxon>Bacteria</taxon>
        <taxon>Bacillati</taxon>
        <taxon>Bacillota</taxon>
        <taxon>Bacilli</taxon>
        <taxon>Bacillales</taxon>
        <taxon>Caryophanaceae</taxon>
        <taxon>Ureibacillus</taxon>
    </lineage>
</organism>
<reference evidence="2" key="1">
    <citation type="submission" date="2017-08" db="EMBL/GenBank/DDBJ databases">
        <authorList>
            <person name="Varghese N."/>
            <person name="Submissions S."/>
        </authorList>
    </citation>
    <scope>NUCLEOTIDE SEQUENCE [LARGE SCALE GENOMIC DNA]</scope>
    <source>
        <strain evidence="2">JC23</strain>
    </source>
</reference>
<gene>
    <name evidence="1" type="ORF">SAMN05877842_11147</name>
</gene>
<keyword evidence="2" id="KW-1185">Reference proteome</keyword>
<evidence type="ECO:0000313" key="2">
    <source>
        <dbReference type="Proteomes" id="UP000219252"/>
    </source>
</evidence>
<dbReference type="OrthoDB" id="2740196at2"/>
<accession>A0A285UJ82</accession>
<dbReference type="EMBL" id="OBQC01000011">
    <property type="protein sequence ID" value="SOC41823.1"/>
    <property type="molecule type" value="Genomic_DNA"/>
</dbReference>
<dbReference type="RefSeq" id="WP_097150251.1">
    <property type="nucleotide sequence ID" value="NZ_OBQC01000011.1"/>
</dbReference>